<reference evidence="2 3" key="1">
    <citation type="submission" date="2020-03" db="EMBL/GenBank/DDBJ databases">
        <title>Soil Listeria distribution.</title>
        <authorList>
            <person name="Liao J."/>
            <person name="Wiedmann M."/>
        </authorList>
    </citation>
    <scope>NUCLEOTIDE SEQUENCE [LARGE SCALE GENOMIC DNA]</scope>
    <source>
        <strain evidence="2 3">FSL L7-1560</strain>
    </source>
</reference>
<comment type="caution">
    <text evidence="2">The sequence shown here is derived from an EMBL/GenBank/DDBJ whole genome shotgun (WGS) entry which is preliminary data.</text>
</comment>
<evidence type="ECO:0000259" key="1">
    <source>
        <dbReference type="PROSITE" id="PS51725"/>
    </source>
</evidence>
<keyword evidence="2" id="KW-0503">Monooxygenase</keyword>
<evidence type="ECO:0000313" key="2">
    <source>
        <dbReference type="EMBL" id="MBC1485192.1"/>
    </source>
</evidence>
<sequence>MKNDNYLYCTAVIQTTGKVPYEQLVEHLAELSEKTIAEAGCIMFKVVPLEKATGRFALWEIWKNQAAFYAHHEQTYTKEFFQAKLDTIEFFESSEKVEL</sequence>
<evidence type="ECO:0000313" key="3">
    <source>
        <dbReference type="Proteomes" id="UP000523362"/>
    </source>
</evidence>
<dbReference type="Pfam" id="PF03992">
    <property type="entry name" value="ABM"/>
    <property type="match status" value="1"/>
</dbReference>
<dbReference type="RefSeq" id="WP_185383295.1">
    <property type="nucleotide sequence ID" value="NZ_JAARRG010000001.1"/>
</dbReference>
<organism evidence="2 3">
    <name type="scientific">Listeria seeligeri</name>
    <dbReference type="NCBI Taxonomy" id="1640"/>
    <lineage>
        <taxon>Bacteria</taxon>
        <taxon>Bacillati</taxon>
        <taxon>Bacillota</taxon>
        <taxon>Bacilli</taxon>
        <taxon>Bacillales</taxon>
        <taxon>Listeriaceae</taxon>
        <taxon>Listeria</taxon>
    </lineage>
</organism>
<accession>A0A7X1C5I0</accession>
<proteinExistence type="predicted"/>
<dbReference type="Gene3D" id="3.30.70.100">
    <property type="match status" value="1"/>
</dbReference>
<dbReference type="GO" id="GO:0004497">
    <property type="term" value="F:monooxygenase activity"/>
    <property type="evidence" value="ECO:0007669"/>
    <property type="project" value="UniProtKB-KW"/>
</dbReference>
<name>A0A7X1C5I0_LISSE</name>
<dbReference type="Proteomes" id="UP000523362">
    <property type="component" value="Unassembled WGS sequence"/>
</dbReference>
<dbReference type="InterPro" id="IPR007138">
    <property type="entry name" value="ABM_dom"/>
</dbReference>
<dbReference type="PROSITE" id="PS51725">
    <property type="entry name" value="ABM"/>
    <property type="match status" value="1"/>
</dbReference>
<dbReference type="SUPFAM" id="SSF54909">
    <property type="entry name" value="Dimeric alpha+beta barrel"/>
    <property type="match status" value="1"/>
</dbReference>
<feature type="domain" description="ABM" evidence="1">
    <location>
        <begin position="7"/>
        <end position="96"/>
    </location>
</feature>
<dbReference type="InterPro" id="IPR011008">
    <property type="entry name" value="Dimeric_a/b-barrel"/>
</dbReference>
<protein>
    <submittedName>
        <fullName evidence="2">Antibiotic biosynthesis monooxygenase</fullName>
    </submittedName>
</protein>
<dbReference type="AlphaFoldDB" id="A0A7X1C5I0"/>
<keyword evidence="2" id="KW-0560">Oxidoreductase</keyword>
<dbReference type="EMBL" id="JAARRG010000001">
    <property type="protein sequence ID" value="MBC1485192.1"/>
    <property type="molecule type" value="Genomic_DNA"/>
</dbReference>
<gene>
    <name evidence="2" type="ORF">HB897_02965</name>
</gene>